<feature type="compositionally biased region" description="Low complexity" evidence="1">
    <location>
        <begin position="163"/>
        <end position="176"/>
    </location>
</feature>
<dbReference type="InterPro" id="IPR036366">
    <property type="entry name" value="PGBDSf"/>
</dbReference>
<protein>
    <submittedName>
        <fullName evidence="3">Peptidoglycan-binding protein</fullName>
    </submittedName>
</protein>
<organism evidence="3 4">
    <name type="scientific">Methylocystis parvus</name>
    <dbReference type="NCBI Taxonomy" id="134"/>
    <lineage>
        <taxon>Bacteria</taxon>
        <taxon>Pseudomonadati</taxon>
        <taxon>Pseudomonadota</taxon>
        <taxon>Alphaproteobacteria</taxon>
        <taxon>Hyphomicrobiales</taxon>
        <taxon>Methylocystaceae</taxon>
        <taxon>Methylocystis</taxon>
    </lineage>
</organism>
<dbReference type="AlphaFoldDB" id="A0A6B8M3Y7"/>
<dbReference type="KEGG" id="mpar:F7D14_13500"/>
<gene>
    <name evidence="3" type="ORF">F7D14_13500</name>
</gene>
<dbReference type="EMBL" id="CP044331">
    <property type="protein sequence ID" value="QGM99697.1"/>
    <property type="molecule type" value="Genomic_DNA"/>
</dbReference>
<feature type="domain" description="Peptidoglycan binding-like" evidence="2">
    <location>
        <begin position="177"/>
        <end position="229"/>
    </location>
</feature>
<dbReference type="InterPro" id="IPR002477">
    <property type="entry name" value="Peptidoglycan-bd-like"/>
</dbReference>
<dbReference type="SUPFAM" id="SSF47090">
    <property type="entry name" value="PGBD-like"/>
    <property type="match status" value="1"/>
</dbReference>
<dbReference type="Pfam" id="PF01471">
    <property type="entry name" value="PG_binding_1"/>
    <property type="match status" value="1"/>
</dbReference>
<dbReference type="Gene3D" id="1.10.101.10">
    <property type="entry name" value="PGBD-like superfamily/PGBD"/>
    <property type="match status" value="1"/>
</dbReference>
<accession>A0A6B8M3Y7</accession>
<name>A0A6B8M3Y7_9HYPH</name>
<keyword evidence="4" id="KW-1185">Reference proteome</keyword>
<evidence type="ECO:0000313" key="4">
    <source>
        <dbReference type="Proteomes" id="UP000422569"/>
    </source>
</evidence>
<feature type="compositionally biased region" description="Low complexity" evidence="1">
    <location>
        <begin position="115"/>
        <end position="148"/>
    </location>
</feature>
<proteinExistence type="predicted"/>
<feature type="region of interest" description="Disordered" evidence="1">
    <location>
        <begin position="108"/>
        <end position="182"/>
    </location>
</feature>
<reference evidence="3 4" key="1">
    <citation type="submission" date="2019-09" db="EMBL/GenBank/DDBJ databases">
        <title>Isolation and complete genome sequencing of Methylocystis species.</title>
        <authorList>
            <person name="Rumah B.L."/>
            <person name="Stead C.E."/>
            <person name="Stevens B.C."/>
            <person name="Minton N.P."/>
            <person name="Grosse-Honebrink A."/>
            <person name="Zhang Y."/>
        </authorList>
    </citation>
    <scope>NUCLEOTIDE SEQUENCE [LARGE SCALE GENOMIC DNA]</scope>
    <source>
        <strain evidence="3 4">BRCS2</strain>
    </source>
</reference>
<evidence type="ECO:0000313" key="3">
    <source>
        <dbReference type="EMBL" id="QGM99697.1"/>
    </source>
</evidence>
<evidence type="ECO:0000259" key="2">
    <source>
        <dbReference type="Pfam" id="PF01471"/>
    </source>
</evidence>
<evidence type="ECO:0000256" key="1">
    <source>
        <dbReference type="SAM" id="MobiDB-lite"/>
    </source>
</evidence>
<dbReference type="InterPro" id="IPR036365">
    <property type="entry name" value="PGBD-like_sf"/>
</dbReference>
<sequence length="239" mass="24374">MNALFLQDGHHPAPLFAARTPLPQKAAGADVAAPVAAKSESARIESDAAKTDAAKAEAAKAEMALPAAKPSRSEAAALKAMLARPEGAARAEKKHDAADRDAIAAMLGGAEAPVKTRTAPSARAPAPEAKAQATQLKTPAQPKIAAAPAPAPKVLTQPPKAPAPKAQPQTQATAPAESVATAQRSLQRLGYVVKPDGVLSPGTRQAIEKFERDNGLPAKGDLTPKIAKLLATRAAAPHQ</sequence>
<dbReference type="Proteomes" id="UP000422569">
    <property type="component" value="Chromosome"/>
</dbReference>